<protein>
    <submittedName>
        <fullName evidence="2">Uncharacterized protein</fullName>
    </submittedName>
</protein>
<dbReference type="EMBL" id="JXDI01000002">
    <property type="protein sequence ID" value="KAF2407563.1"/>
    <property type="molecule type" value="Genomic_DNA"/>
</dbReference>
<dbReference type="Proteomes" id="UP000748067">
    <property type="component" value="Unassembled WGS sequence"/>
</dbReference>
<evidence type="ECO:0000313" key="4">
    <source>
        <dbReference type="Proteomes" id="UP000748067"/>
    </source>
</evidence>
<gene>
    <name evidence="1" type="ORF">PSAN_44930</name>
    <name evidence="2" type="ORF">SAMN04490179_3948</name>
</gene>
<dbReference type="EMBL" id="LT629704">
    <property type="protein sequence ID" value="SDN37912.1"/>
    <property type="molecule type" value="Genomic_DNA"/>
</dbReference>
<dbReference type="OrthoDB" id="6884299at2"/>
<dbReference type="AlphaFoldDB" id="A0A1H0AWT6"/>
<dbReference type="Proteomes" id="UP000182470">
    <property type="component" value="Chromosome I"/>
</dbReference>
<name>A0A1H0AWT6_9PSED</name>
<sequence>MNIDLLSESMLGHWCVRPGVAQCEFQFGTRLIYVEHRESEPLRVRLAAVQGLVQAAWDDLPAVLRFAEAHCETYMAEWMQVCRAQASSESALFVFSIHIDLDNPHPSYTIGKSPGFDWHLIRGDEGEDFWLPFSRLGFEQFECDH</sequence>
<proteinExistence type="predicted"/>
<organism evidence="2 3">
    <name type="scientific">Pseudomonas antarctica</name>
    <dbReference type="NCBI Taxonomy" id="219572"/>
    <lineage>
        <taxon>Bacteria</taxon>
        <taxon>Pseudomonadati</taxon>
        <taxon>Pseudomonadota</taxon>
        <taxon>Gammaproteobacteria</taxon>
        <taxon>Pseudomonadales</taxon>
        <taxon>Pseudomonadaceae</taxon>
        <taxon>Pseudomonas</taxon>
    </lineage>
</organism>
<dbReference type="RefSeq" id="WP_083358586.1">
    <property type="nucleotide sequence ID" value="NZ_JXDI01000002.1"/>
</dbReference>
<evidence type="ECO:0000313" key="2">
    <source>
        <dbReference type="EMBL" id="SDN37912.1"/>
    </source>
</evidence>
<reference evidence="1 4" key="1">
    <citation type="submission" date="2015-01" db="EMBL/GenBank/DDBJ databases">
        <title>Genome Sequence of Pseudomonas antarctica CMS 35.</title>
        <authorList>
            <person name="Voget S."/>
            <person name="Chow J."/>
            <person name="Daniel R."/>
            <person name="Streit W."/>
        </authorList>
    </citation>
    <scope>NUCLEOTIDE SEQUENCE [LARGE SCALE GENOMIC DNA]</scope>
    <source>
        <strain evidence="1 4">CMS 35</strain>
    </source>
</reference>
<keyword evidence="4" id="KW-1185">Reference proteome</keyword>
<accession>A0A1H0AWT6</accession>
<evidence type="ECO:0000313" key="3">
    <source>
        <dbReference type="Proteomes" id="UP000182470"/>
    </source>
</evidence>
<evidence type="ECO:0000313" key="1">
    <source>
        <dbReference type="EMBL" id="KAF2407563.1"/>
    </source>
</evidence>
<reference evidence="2 3" key="2">
    <citation type="submission" date="2016-10" db="EMBL/GenBank/DDBJ databases">
        <authorList>
            <person name="de Groot N.N."/>
        </authorList>
    </citation>
    <scope>NUCLEOTIDE SEQUENCE [LARGE SCALE GENOMIC DNA]</scope>
    <source>
        <strain evidence="2 3">BS2772</strain>
    </source>
</reference>